<organism evidence="1">
    <name type="scientific">Arion vulgaris</name>
    <dbReference type="NCBI Taxonomy" id="1028688"/>
    <lineage>
        <taxon>Eukaryota</taxon>
        <taxon>Metazoa</taxon>
        <taxon>Spiralia</taxon>
        <taxon>Lophotrochozoa</taxon>
        <taxon>Mollusca</taxon>
        <taxon>Gastropoda</taxon>
        <taxon>Heterobranchia</taxon>
        <taxon>Euthyneura</taxon>
        <taxon>Panpulmonata</taxon>
        <taxon>Eupulmonata</taxon>
        <taxon>Stylommatophora</taxon>
        <taxon>Helicina</taxon>
        <taxon>Arionoidea</taxon>
        <taxon>Arionidae</taxon>
        <taxon>Arion</taxon>
    </lineage>
</organism>
<proteinExistence type="predicted"/>
<dbReference type="EMBL" id="HACG01030066">
    <property type="protein sequence ID" value="CEK76931.1"/>
    <property type="molecule type" value="Transcribed_RNA"/>
</dbReference>
<accession>A0A0B7AAD1</accession>
<dbReference type="AlphaFoldDB" id="A0A0B7AAD1"/>
<name>A0A0B7AAD1_9EUPU</name>
<sequence>MLVWTQETNVSTQTISLHTETTRVLIHINRPYLNSLRRKQLSEQKPAFHTSITAYDSH</sequence>
<gene>
    <name evidence="1" type="primary">ORF102194</name>
</gene>
<reference evidence="1" key="1">
    <citation type="submission" date="2014-12" db="EMBL/GenBank/DDBJ databases">
        <title>Insight into the proteome of Arion vulgaris.</title>
        <authorList>
            <person name="Aradska J."/>
            <person name="Bulat T."/>
            <person name="Smidak R."/>
            <person name="Sarate P."/>
            <person name="Gangsoo J."/>
            <person name="Sialana F."/>
            <person name="Bilban M."/>
            <person name="Lubec G."/>
        </authorList>
    </citation>
    <scope>NUCLEOTIDE SEQUENCE</scope>
    <source>
        <tissue evidence="1">Skin</tissue>
    </source>
</reference>
<evidence type="ECO:0000313" key="1">
    <source>
        <dbReference type="EMBL" id="CEK76931.1"/>
    </source>
</evidence>
<protein>
    <submittedName>
        <fullName evidence="1">Uncharacterized protein</fullName>
    </submittedName>
</protein>